<evidence type="ECO:0000313" key="2">
    <source>
        <dbReference type="Proteomes" id="UP001500301"/>
    </source>
</evidence>
<evidence type="ECO:0000313" key="1">
    <source>
        <dbReference type="EMBL" id="GAA3544451.1"/>
    </source>
</evidence>
<dbReference type="InterPro" id="IPR021607">
    <property type="entry name" value="DUF3224"/>
</dbReference>
<keyword evidence="2" id="KW-1185">Reference proteome</keyword>
<organism evidence="1 2">
    <name type="scientific">Nocardioides daeguensis</name>
    <dbReference type="NCBI Taxonomy" id="908359"/>
    <lineage>
        <taxon>Bacteria</taxon>
        <taxon>Bacillati</taxon>
        <taxon>Actinomycetota</taxon>
        <taxon>Actinomycetes</taxon>
        <taxon>Propionibacteriales</taxon>
        <taxon>Nocardioidaceae</taxon>
        <taxon>Nocardioides</taxon>
    </lineage>
</organism>
<gene>
    <name evidence="1" type="ORF">GCM10022263_34410</name>
</gene>
<dbReference type="Proteomes" id="UP001500301">
    <property type="component" value="Unassembled WGS sequence"/>
</dbReference>
<accession>A0ABP6W2U3</accession>
<protein>
    <submittedName>
        <fullName evidence="1">DUF3224 domain-containing protein</fullName>
    </submittedName>
</protein>
<name>A0ABP6W2U3_9ACTN</name>
<dbReference type="EMBL" id="BAABBB010000018">
    <property type="protein sequence ID" value="GAA3544451.1"/>
    <property type="molecule type" value="Genomic_DNA"/>
</dbReference>
<dbReference type="Pfam" id="PF11528">
    <property type="entry name" value="DUF3224"/>
    <property type="match status" value="1"/>
</dbReference>
<dbReference type="RefSeq" id="WP_218233395.1">
    <property type="nucleotide sequence ID" value="NZ_BAABBB010000018.1"/>
</dbReference>
<sequence length="146" mass="14865">MRATATFTVSDWTPLDLPETVGGTVVPATAAPTGVAAMVKTFVGELAGRSVTWFVGGLNPGTGSGTYAAAEAFEGSVGDRTGTFGFVHAASTHGTDRFDEHFVVVPDSGTGELSGISGRGSLTIDEDGTHRVKLEYALPSATEGVS</sequence>
<proteinExistence type="predicted"/>
<comment type="caution">
    <text evidence="1">The sequence shown here is derived from an EMBL/GenBank/DDBJ whole genome shotgun (WGS) entry which is preliminary data.</text>
</comment>
<reference evidence="2" key="1">
    <citation type="journal article" date="2019" name="Int. J. Syst. Evol. Microbiol.">
        <title>The Global Catalogue of Microorganisms (GCM) 10K type strain sequencing project: providing services to taxonomists for standard genome sequencing and annotation.</title>
        <authorList>
            <consortium name="The Broad Institute Genomics Platform"/>
            <consortium name="The Broad Institute Genome Sequencing Center for Infectious Disease"/>
            <person name="Wu L."/>
            <person name="Ma J."/>
        </authorList>
    </citation>
    <scope>NUCLEOTIDE SEQUENCE [LARGE SCALE GENOMIC DNA]</scope>
    <source>
        <strain evidence="2">JCM 17460</strain>
    </source>
</reference>